<dbReference type="AlphaFoldDB" id="A0A437JBR8"/>
<feature type="chain" id="PRO_5019265336" evidence="1">
    <location>
        <begin position="27"/>
        <end position="230"/>
    </location>
</feature>
<evidence type="ECO:0000256" key="1">
    <source>
        <dbReference type="SAM" id="SignalP"/>
    </source>
</evidence>
<keyword evidence="3" id="KW-1185">Reference proteome</keyword>
<feature type="signal peptide" evidence="1">
    <location>
        <begin position="1"/>
        <end position="26"/>
    </location>
</feature>
<accession>A0A437JBR8</accession>
<sequence>MTRLYTRRPILALVTATALAAQPAQAQFFFSPPDLSSPPVTGAEPTLGLNMPGATQAELDAGLVWNLRAALNVAALQCDFEPTLLTVSNYNAMIAHHSKELAQSFATLGAYFQRTVGKGKPGQAALDQYGTRIYSGYSTVQAQRNFCQTASSIGRDAIFMPRGQLVDVARKRMGELKKSLVLSGERYFGSPGYNYSAVLPPLTEECWKKGKLMASCKARWDAEAAKKPAG</sequence>
<dbReference type="OrthoDB" id="7467144at2"/>
<dbReference type="Proteomes" id="UP000282977">
    <property type="component" value="Unassembled WGS sequence"/>
</dbReference>
<evidence type="ECO:0000313" key="3">
    <source>
        <dbReference type="Proteomes" id="UP000282977"/>
    </source>
</evidence>
<evidence type="ECO:0000313" key="2">
    <source>
        <dbReference type="EMBL" id="RVT43314.1"/>
    </source>
</evidence>
<gene>
    <name evidence="2" type="ORF">ENE74_01385</name>
</gene>
<name>A0A437JBR8_9SPHN</name>
<keyword evidence="1" id="KW-0732">Signal</keyword>
<protein>
    <submittedName>
        <fullName evidence="2">Uncharacterized protein</fullName>
    </submittedName>
</protein>
<comment type="caution">
    <text evidence="2">The sequence shown here is derived from an EMBL/GenBank/DDBJ whole genome shotgun (WGS) entry which is preliminary data.</text>
</comment>
<reference evidence="2 3" key="1">
    <citation type="submission" date="2019-01" db="EMBL/GenBank/DDBJ databases">
        <authorList>
            <person name="Chen W.-M."/>
        </authorList>
    </citation>
    <scope>NUCLEOTIDE SEQUENCE [LARGE SCALE GENOMIC DNA]</scope>
    <source>
        <strain evidence="2 3">TLA-22</strain>
    </source>
</reference>
<dbReference type="RefSeq" id="WP_127688850.1">
    <property type="nucleotide sequence ID" value="NZ_RZUL01000001.1"/>
</dbReference>
<dbReference type="EMBL" id="RZUL01000001">
    <property type="protein sequence ID" value="RVT43314.1"/>
    <property type="molecule type" value="Genomic_DNA"/>
</dbReference>
<organism evidence="2 3">
    <name type="scientific">Sphingobium algorifonticola</name>
    <dbReference type="NCBI Taxonomy" id="2008318"/>
    <lineage>
        <taxon>Bacteria</taxon>
        <taxon>Pseudomonadati</taxon>
        <taxon>Pseudomonadota</taxon>
        <taxon>Alphaproteobacteria</taxon>
        <taxon>Sphingomonadales</taxon>
        <taxon>Sphingomonadaceae</taxon>
        <taxon>Sphingobium</taxon>
    </lineage>
</organism>
<proteinExistence type="predicted"/>